<evidence type="ECO:0000313" key="3">
    <source>
        <dbReference type="Proteomes" id="UP001500298"/>
    </source>
</evidence>
<dbReference type="Proteomes" id="UP001500298">
    <property type="component" value="Unassembled WGS sequence"/>
</dbReference>
<dbReference type="EMBL" id="BAABJX010000053">
    <property type="protein sequence ID" value="GAA4846254.1"/>
    <property type="molecule type" value="Genomic_DNA"/>
</dbReference>
<feature type="chain" id="PRO_5045393373" description="DUF3299 domain-containing protein" evidence="1">
    <location>
        <begin position="22"/>
        <end position="153"/>
    </location>
</feature>
<gene>
    <name evidence="2" type="ORF">GCM10023331_33780</name>
</gene>
<keyword evidence="1" id="KW-0732">Signal</keyword>
<evidence type="ECO:0000256" key="1">
    <source>
        <dbReference type="SAM" id="SignalP"/>
    </source>
</evidence>
<reference evidence="3" key="1">
    <citation type="journal article" date="2019" name="Int. J. Syst. Evol. Microbiol.">
        <title>The Global Catalogue of Microorganisms (GCM) 10K type strain sequencing project: providing services to taxonomists for standard genome sequencing and annotation.</title>
        <authorList>
            <consortium name="The Broad Institute Genomics Platform"/>
            <consortium name="The Broad Institute Genome Sequencing Center for Infectious Disease"/>
            <person name="Wu L."/>
            <person name="Ma J."/>
        </authorList>
    </citation>
    <scope>NUCLEOTIDE SEQUENCE [LARGE SCALE GENOMIC DNA]</scope>
    <source>
        <strain evidence="3">JCM 18326</strain>
    </source>
</reference>
<sequence>MTKKLHTLLLLSIFYCINAFAQSNPTPLPITWKDLSKIEWNNYFDELLAMNVEEGNFDESIHQLEGQILEIEGYIIPVDTDANTMVLSQFPYANCFFCSGTVGPETIIRLTMKKDLELLNKKVRVKGKFNLHDKAFDRLYYQLEEAEVTEVIK</sequence>
<proteinExistence type="predicted"/>
<dbReference type="Gene3D" id="2.40.50.870">
    <property type="entry name" value="Protein of unknown function (DUF3299)"/>
    <property type="match status" value="1"/>
</dbReference>
<protein>
    <recommendedName>
        <fullName evidence="4">DUF3299 domain-containing protein</fullName>
    </recommendedName>
</protein>
<dbReference type="RefSeq" id="WP_345373942.1">
    <property type="nucleotide sequence ID" value="NZ_BAABJX010000053.1"/>
</dbReference>
<organism evidence="2 3">
    <name type="scientific">Algivirga pacifica</name>
    <dbReference type="NCBI Taxonomy" id="1162670"/>
    <lineage>
        <taxon>Bacteria</taxon>
        <taxon>Pseudomonadati</taxon>
        <taxon>Bacteroidota</taxon>
        <taxon>Cytophagia</taxon>
        <taxon>Cytophagales</taxon>
        <taxon>Flammeovirgaceae</taxon>
        <taxon>Algivirga</taxon>
    </lineage>
</organism>
<comment type="caution">
    <text evidence="2">The sequence shown here is derived from an EMBL/GenBank/DDBJ whole genome shotgun (WGS) entry which is preliminary data.</text>
</comment>
<feature type="signal peptide" evidence="1">
    <location>
        <begin position="1"/>
        <end position="21"/>
    </location>
</feature>
<evidence type="ECO:0000313" key="2">
    <source>
        <dbReference type="EMBL" id="GAA4846254.1"/>
    </source>
</evidence>
<evidence type="ECO:0008006" key="4">
    <source>
        <dbReference type="Google" id="ProtNLM"/>
    </source>
</evidence>
<keyword evidence="3" id="KW-1185">Reference proteome</keyword>
<accession>A0ABP9DHK1</accession>
<name>A0ABP9DHK1_9BACT</name>